<comment type="subcellular location">
    <subcellularLocation>
        <location evidence="1">Membrane</location>
        <topology evidence="1">Multi-pass membrane protein</topology>
    </subcellularLocation>
</comment>
<gene>
    <name evidence="6" type="ORF">brsh051_27130</name>
</gene>
<dbReference type="KEGG" id="broo:brsh051_27130"/>
<dbReference type="EMBL" id="AP028056">
    <property type="protein sequence ID" value="BEH03432.1"/>
    <property type="molecule type" value="Genomic_DNA"/>
</dbReference>
<protein>
    <recommendedName>
        <fullName evidence="8">Natural resistance-associated macrophage protein</fullName>
    </recommendedName>
</protein>
<organism evidence="6 7">
    <name type="scientific">Brooklawnia propionicigenes</name>
    <dbReference type="NCBI Taxonomy" id="3041175"/>
    <lineage>
        <taxon>Bacteria</taxon>
        <taxon>Bacillati</taxon>
        <taxon>Actinomycetota</taxon>
        <taxon>Actinomycetes</taxon>
        <taxon>Propionibacteriales</taxon>
        <taxon>Propionibacteriaceae</taxon>
        <taxon>Brooklawnia</taxon>
    </lineage>
</organism>
<feature type="transmembrane region" description="Helical" evidence="5">
    <location>
        <begin position="353"/>
        <end position="374"/>
    </location>
</feature>
<feature type="transmembrane region" description="Helical" evidence="5">
    <location>
        <begin position="436"/>
        <end position="460"/>
    </location>
</feature>
<feature type="transmembrane region" description="Helical" evidence="5">
    <location>
        <begin position="229"/>
        <end position="253"/>
    </location>
</feature>
<sequence>MSTGVETTPILEPLRYPEQDPKLASKRFLDLASIVGPGFILASVTIGNGEVFQATRGGAVFGYTILWTFVLGAIFKATVTYAAGRYMVITGEHPFARMGHLLPGVGQRGIGRHWLAVFFGTLAAVCFPAWSVAYILALSQWTPWVITGSQEPWLWAGIAWSLIAYVTLWVKNFSFVENLQTAVVGLLVFFSVVALIVSQPDLGAMVRGLFLPEIPSAYPEWVQQKFPDVAAVAIPVEILAYIGALGGGIYDYIGYIGTFREKTWGMLGRADNADINLQLQALGKGELIPIAMDEENLARSGHGVKAVKIDSVSSFTAVGIFAITFMVLGVVILGTDGLQEVPGNNNILTAQAAFFTTIHPVLKYLYMVAMWAVFWGSQQALLTTTYPYTFREAFAPAFPAVANPANWVKVKLGVATYTLGVAIFLAFTGVSYTTVIAFAGLLGGVFALGLWGFILLFTEYKVLPKQLRMKPFLQVLLIISSVLMTVMGLIGLYQFFF</sequence>
<evidence type="ECO:0000256" key="4">
    <source>
        <dbReference type="ARBA" id="ARBA00023136"/>
    </source>
</evidence>
<dbReference type="InterPro" id="IPR001046">
    <property type="entry name" value="NRAMP_fam"/>
</dbReference>
<feature type="transmembrane region" description="Helical" evidence="5">
    <location>
        <begin position="315"/>
        <end position="333"/>
    </location>
</feature>
<dbReference type="Pfam" id="PF01566">
    <property type="entry name" value="Nramp"/>
    <property type="match status" value="1"/>
</dbReference>
<keyword evidence="4 5" id="KW-0472">Membrane</keyword>
<proteinExistence type="predicted"/>
<dbReference type="AlphaFoldDB" id="A0AAN0MIF4"/>
<keyword evidence="2 5" id="KW-0812">Transmembrane</keyword>
<keyword evidence="3 5" id="KW-1133">Transmembrane helix</keyword>
<dbReference type="RefSeq" id="WP_286265922.1">
    <property type="nucleotide sequence ID" value="NZ_AP028056.1"/>
</dbReference>
<feature type="transmembrane region" description="Helical" evidence="5">
    <location>
        <begin position="412"/>
        <end position="430"/>
    </location>
</feature>
<accession>A0AAN0MIF4</accession>
<dbReference type="Proteomes" id="UP001431656">
    <property type="component" value="Chromosome"/>
</dbReference>
<name>A0AAN0MIF4_9ACTN</name>
<evidence type="ECO:0000256" key="2">
    <source>
        <dbReference type="ARBA" id="ARBA00022692"/>
    </source>
</evidence>
<reference evidence="6" key="1">
    <citation type="journal article" date="2024" name="Int. J. Syst. Evol. Microbiol.">
        <title>Brooklawnia propionicigenes sp. nov., a facultatively anaerobic, propionate-producing bacterium isolated from a methanogenic reactor treating waste from cattle farms.</title>
        <authorList>
            <person name="Akita Y."/>
            <person name="Ueki A."/>
            <person name="Tonouchi A."/>
            <person name="Sugawara Y."/>
            <person name="Honma S."/>
            <person name="Kaku N."/>
            <person name="Ueki K."/>
        </authorList>
    </citation>
    <scope>NUCLEOTIDE SEQUENCE</scope>
    <source>
        <strain evidence="6">SH051</strain>
    </source>
</reference>
<feature type="transmembrane region" description="Helical" evidence="5">
    <location>
        <begin position="114"/>
        <end position="141"/>
    </location>
</feature>
<evidence type="ECO:0000313" key="6">
    <source>
        <dbReference type="EMBL" id="BEH03432.1"/>
    </source>
</evidence>
<evidence type="ECO:0008006" key="8">
    <source>
        <dbReference type="Google" id="ProtNLM"/>
    </source>
</evidence>
<evidence type="ECO:0000313" key="7">
    <source>
        <dbReference type="Proteomes" id="UP001431656"/>
    </source>
</evidence>
<dbReference type="GO" id="GO:0016020">
    <property type="term" value="C:membrane"/>
    <property type="evidence" value="ECO:0007669"/>
    <property type="project" value="UniProtKB-SubCell"/>
</dbReference>
<feature type="transmembrane region" description="Helical" evidence="5">
    <location>
        <begin position="182"/>
        <end position="200"/>
    </location>
</feature>
<keyword evidence="7" id="KW-1185">Reference proteome</keyword>
<feature type="transmembrane region" description="Helical" evidence="5">
    <location>
        <begin position="60"/>
        <end position="79"/>
    </location>
</feature>
<feature type="transmembrane region" description="Helical" evidence="5">
    <location>
        <begin position="472"/>
        <end position="496"/>
    </location>
</feature>
<evidence type="ECO:0000256" key="1">
    <source>
        <dbReference type="ARBA" id="ARBA00004141"/>
    </source>
</evidence>
<feature type="transmembrane region" description="Helical" evidence="5">
    <location>
        <begin position="153"/>
        <end position="170"/>
    </location>
</feature>
<evidence type="ECO:0000256" key="5">
    <source>
        <dbReference type="SAM" id="Phobius"/>
    </source>
</evidence>
<dbReference type="GO" id="GO:0046873">
    <property type="term" value="F:metal ion transmembrane transporter activity"/>
    <property type="evidence" value="ECO:0007669"/>
    <property type="project" value="InterPro"/>
</dbReference>
<dbReference type="NCBIfam" id="NF037982">
    <property type="entry name" value="Nramp_1"/>
    <property type="match status" value="1"/>
</dbReference>
<feature type="transmembrane region" description="Helical" evidence="5">
    <location>
        <begin position="28"/>
        <end position="48"/>
    </location>
</feature>
<evidence type="ECO:0000256" key="3">
    <source>
        <dbReference type="ARBA" id="ARBA00022989"/>
    </source>
</evidence>